<proteinExistence type="predicted"/>
<sequence length="90" mass="10612">MDLDIIRQEIDQIDQELVALLEKRMVCVGQIVKYKEQEGLPVLDQGRERAVLEKVGSLVMDEQYRSTIQAQFQDMMKHSRTYQEEVRARD</sequence>
<dbReference type="PANTHER" id="PTHR38041">
    <property type="entry name" value="CHORISMATE MUTASE"/>
    <property type="match status" value="1"/>
</dbReference>
<dbReference type="Proteomes" id="UP000070458">
    <property type="component" value="Unassembled WGS sequence"/>
</dbReference>
<feature type="domain" description="Chorismate mutase" evidence="2">
    <location>
        <begin position="1"/>
        <end position="87"/>
    </location>
</feature>
<dbReference type="NCBIfam" id="TIGR01805">
    <property type="entry name" value="CM_mono_grmpos"/>
    <property type="match status" value="1"/>
</dbReference>
<gene>
    <name evidence="3" type="ORF">SMIDD26_00602</name>
</gene>
<dbReference type="RefSeq" id="WP_061438890.1">
    <property type="nucleotide sequence ID" value="NZ_KQ970286.1"/>
</dbReference>
<dbReference type="GO" id="GO:0004106">
    <property type="term" value="F:chorismate mutase activity"/>
    <property type="evidence" value="ECO:0007669"/>
    <property type="project" value="UniProtKB-EC"/>
</dbReference>
<keyword evidence="1 3" id="KW-0413">Isomerase</keyword>
<reference evidence="3 4" key="1">
    <citation type="submission" date="2016-01" db="EMBL/GenBank/DDBJ databases">
        <title>Highly variable Streptococcus oralis are common among viridans streptococci isolated from primates.</title>
        <authorList>
            <person name="Denapaite D."/>
            <person name="Rieger M."/>
            <person name="Koendgen S."/>
            <person name="Brueckner R."/>
            <person name="Ochigava I."/>
            <person name="Kappeler P."/>
            <person name="Maetz-Rensing K."/>
            <person name="Leendertz F."/>
            <person name="Hakenbeck R."/>
        </authorList>
    </citation>
    <scope>NUCLEOTIDE SEQUENCE [LARGE SCALE GENOMIC DNA]</scope>
    <source>
        <strain evidence="3 4">DD26</strain>
    </source>
</reference>
<name>A0A139PWZ9_STRMT</name>
<evidence type="ECO:0000259" key="2">
    <source>
        <dbReference type="PROSITE" id="PS51168"/>
    </source>
</evidence>
<dbReference type="EC" id="5.4.99.5" evidence="3"/>
<dbReference type="InterPro" id="IPR036979">
    <property type="entry name" value="CM_dom_sf"/>
</dbReference>
<evidence type="ECO:0000256" key="1">
    <source>
        <dbReference type="ARBA" id="ARBA00023235"/>
    </source>
</evidence>
<dbReference type="GO" id="GO:0046417">
    <property type="term" value="P:chorismate metabolic process"/>
    <property type="evidence" value="ECO:0007669"/>
    <property type="project" value="InterPro"/>
</dbReference>
<comment type="caution">
    <text evidence="3">The sequence shown here is derived from an EMBL/GenBank/DDBJ whole genome shotgun (WGS) entry which is preliminary data.</text>
</comment>
<dbReference type="InterPro" id="IPR011279">
    <property type="entry name" value="Chorismate_mutase_GmP"/>
</dbReference>
<dbReference type="OrthoDB" id="9802281at2"/>
<dbReference type="SMART" id="SM00830">
    <property type="entry name" value="CM_2"/>
    <property type="match status" value="1"/>
</dbReference>
<dbReference type="InterPro" id="IPR036263">
    <property type="entry name" value="Chorismate_II_sf"/>
</dbReference>
<evidence type="ECO:0000313" key="3">
    <source>
        <dbReference type="EMBL" id="KXT94472.1"/>
    </source>
</evidence>
<evidence type="ECO:0000313" key="4">
    <source>
        <dbReference type="Proteomes" id="UP000070458"/>
    </source>
</evidence>
<dbReference type="InterPro" id="IPR051331">
    <property type="entry name" value="Chorismate_mutase-related"/>
</dbReference>
<protein>
    <submittedName>
        <fullName evidence="3">Chorismate mutase I</fullName>
        <ecNumber evidence="3">5.4.99.5</ecNumber>
    </submittedName>
</protein>
<dbReference type="Pfam" id="PF01817">
    <property type="entry name" value="CM_2"/>
    <property type="match status" value="1"/>
</dbReference>
<dbReference type="EMBL" id="LQOD01000109">
    <property type="protein sequence ID" value="KXT94472.1"/>
    <property type="molecule type" value="Genomic_DNA"/>
</dbReference>
<dbReference type="InterPro" id="IPR002701">
    <property type="entry name" value="CM_II_prokaryot"/>
</dbReference>
<dbReference type="AlphaFoldDB" id="A0A139PWZ9"/>
<dbReference type="PROSITE" id="PS51168">
    <property type="entry name" value="CHORISMATE_MUT_2"/>
    <property type="match status" value="1"/>
</dbReference>
<dbReference type="PANTHER" id="PTHR38041:SF1">
    <property type="entry name" value="CHORISMATE MUTASE"/>
    <property type="match status" value="1"/>
</dbReference>
<organism evidence="3 4">
    <name type="scientific">Streptococcus mitis</name>
    <dbReference type="NCBI Taxonomy" id="28037"/>
    <lineage>
        <taxon>Bacteria</taxon>
        <taxon>Bacillati</taxon>
        <taxon>Bacillota</taxon>
        <taxon>Bacilli</taxon>
        <taxon>Lactobacillales</taxon>
        <taxon>Streptococcaceae</taxon>
        <taxon>Streptococcus</taxon>
        <taxon>Streptococcus mitis group</taxon>
    </lineage>
</organism>
<accession>A0A139PWZ9</accession>
<dbReference type="Gene3D" id="1.20.59.10">
    <property type="entry name" value="Chorismate mutase"/>
    <property type="match status" value="1"/>
</dbReference>
<dbReference type="SUPFAM" id="SSF48600">
    <property type="entry name" value="Chorismate mutase II"/>
    <property type="match status" value="1"/>
</dbReference>
<dbReference type="GO" id="GO:0009697">
    <property type="term" value="P:salicylic acid biosynthetic process"/>
    <property type="evidence" value="ECO:0007669"/>
    <property type="project" value="TreeGrafter"/>
</dbReference>
<dbReference type="PATRIC" id="fig|28037.233.peg.674"/>